<dbReference type="EMBL" id="CM002869">
    <property type="protein sequence ID" value="KFK44984.1"/>
    <property type="molecule type" value="Genomic_DNA"/>
</dbReference>
<name>A0A087HS82_ARAAL</name>
<keyword evidence="3" id="KW-1185">Reference proteome</keyword>
<accession>A0A087HS82</accession>
<evidence type="ECO:0000256" key="1">
    <source>
        <dbReference type="SAM" id="SignalP"/>
    </source>
</evidence>
<proteinExistence type="predicted"/>
<gene>
    <name evidence="2" type="ordered locus">AALP_Aa1g328900</name>
</gene>
<dbReference type="InterPro" id="IPR039252">
    <property type="entry name" value="RALFL27"/>
</dbReference>
<dbReference type="AlphaFoldDB" id="A0A087HS82"/>
<dbReference type="OMA" id="ANIYGNC"/>
<dbReference type="PANTHER" id="PTHR39112">
    <property type="entry name" value="PROTEIN RALF-LIKE 27-RELATED"/>
    <property type="match status" value="1"/>
</dbReference>
<evidence type="ECO:0000313" key="2">
    <source>
        <dbReference type="EMBL" id="KFK44984.1"/>
    </source>
</evidence>
<dbReference type="Proteomes" id="UP000029120">
    <property type="component" value="Chromosome 1"/>
</dbReference>
<organism evidence="2 3">
    <name type="scientific">Arabis alpina</name>
    <name type="common">Alpine rock-cress</name>
    <dbReference type="NCBI Taxonomy" id="50452"/>
    <lineage>
        <taxon>Eukaryota</taxon>
        <taxon>Viridiplantae</taxon>
        <taxon>Streptophyta</taxon>
        <taxon>Embryophyta</taxon>
        <taxon>Tracheophyta</taxon>
        <taxon>Spermatophyta</taxon>
        <taxon>Magnoliopsida</taxon>
        <taxon>eudicotyledons</taxon>
        <taxon>Gunneridae</taxon>
        <taxon>Pentapetalae</taxon>
        <taxon>rosids</taxon>
        <taxon>malvids</taxon>
        <taxon>Brassicales</taxon>
        <taxon>Brassicaceae</taxon>
        <taxon>Arabideae</taxon>
        <taxon>Arabis</taxon>
    </lineage>
</organism>
<feature type="signal peptide" evidence="1">
    <location>
        <begin position="1"/>
        <end position="26"/>
    </location>
</feature>
<sequence length="115" mass="12461">MTKSIFCFFFFSLLLLLVATSATASARNATSELVYGRCAPGVTVGECITIDEEEEEDGVEAVVRRILQGGNHLSYKGLGRQAVCKGNQYANCIRAVSKKPAPCTRGNRCKRSPGR</sequence>
<dbReference type="Gramene" id="KFK44984">
    <property type="protein sequence ID" value="KFK44984"/>
    <property type="gene ID" value="AALP_AA1G328900"/>
</dbReference>
<keyword evidence="1" id="KW-0732">Signal</keyword>
<reference evidence="3" key="1">
    <citation type="journal article" date="2015" name="Nat. Plants">
        <title>Genome expansion of Arabis alpina linked with retrotransposition and reduced symmetric DNA methylation.</title>
        <authorList>
            <person name="Willing E.M."/>
            <person name="Rawat V."/>
            <person name="Mandakova T."/>
            <person name="Maumus F."/>
            <person name="James G.V."/>
            <person name="Nordstroem K.J."/>
            <person name="Becker C."/>
            <person name="Warthmann N."/>
            <person name="Chica C."/>
            <person name="Szarzynska B."/>
            <person name="Zytnicki M."/>
            <person name="Albani M.C."/>
            <person name="Kiefer C."/>
            <person name="Bergonzi S."/>
            <person name="Castaings L."/>
            <person name="Mateos J.L."/>
            <person name="Berns M.C."/>
            <person name="Bujdoso N."/>
            <person name="Piofczyk T."/>
            <person name="de Lorenzo L."/>
            <person name="Barrero-Sicilia C."/>
            <person name="Mateos I."/>
            <person name="Piednoel M."/>
            <person name="Hagmann J."/>
            <person name="Chen-Min-Tao R."/>
            <person name="Iglesias-Fernandez R."/>
            <person name="Schuster S.C."/>
            <person name="Alonso-Blanco C."/>
            <person name="Roudier F."/>
            <person name="Carbonero P."/>
            <person name="Paz-Ares J."/>
            <person name="Davis S.J."/>
            <person name="Pecinka A."/>
            <person name="Quesneville H."/>
            <person name="Colot V."/>
            <person name="Lysak M.A."/>
            <person name="Weigel D."/>
            <person name="Coupland G."/>
            <person name="Schneeberger K."/>
        </authorList>
    </citation>
    <scope>NUCLEOTIDE SEQUENCE [LARGE SCALE GENOMIC DNA]</scope>
    <source>
        <strain evidence="3">cv. Pajares</strain>
    </source>
</reference>
<evidence type="ECO:0000313" key="3">
    <source>
        <dbReference type="Proteomes" id="UP000029120"/>
    </source>
</evidence>
<dbReference type="PANTHER" id="PTHR39112:SF1">
    <property type="entry name" value="PROTEIN RALF-LIKE 27"/>
    <property type="match status" value="1"/>
</dbReference>
<protein>
    <submittedName>
        <fullName evidence="2">Uncharacterized protein</fullName>
    </submittedName>
</protein>
<feature type="chain" id="PRO_5001823658" evidence="1">
    <location>
        <begin position="27"/>
        <end position="115"/>
    </location>
</feature>